<dbReference type="InterPro" id="IPR007709">
    <property type="entry name" value="N-FG_amidohydro"/>
</dbReference>
<proteinExistence type="predicted"/>
<gene>
    <name evidence="1" type="primary">hutG</name>
    <name evidence="1" type="ORF">DEH80_13655</name>
</gene>
<keyword evidence="2" id="KW-1185">Reference proteome</keyword>
<organism evidence="1 2">
    <name type="scientific">Abyssibacter profundi</name>
    <dbReference type="NCBI Taxonomy" id="2182787"/>
    <lineage>
        <taxon>Bacteria</taxon>
        <taxon>Pseudomonadati</taxon>
        <taxon>Pseudomonadota</taxon>
        <taxon>Gammaproteobacteria</taxon>
        <taxon>Chromatiales</taxon>
        <taxon>Oceanococcaceae</taxon>
        <taxon>Abyssibacter</taxon>
    </lineage>
</organism>
<evidence type="ECO:0000313" key="1">
    <source>
        <dbReference type="EMBL" id="PWN55265.1"/>
    </source>
</evidence>
<dbReference type="InterPro" id="IPR010247">
    <property type="entry name" value="HutG_amidohyd"/>
</dbReference>
<dbReference type="OrthoDB" id="8716700at2"/>
<comment type="caution">
    <text evidence="1">The sequence shown here is derived from an EMBL/GenBank/DDBJ whole genome shotgun (WGS) entry which is preliminary data.</text>
</comment>
<reference evidence="1 2" key="1">
    <citation type="submission" date="2018-05" db="EMBL/GenBank/DDBJ databases">
        <title>Abyssibacter profundi OUC007T gen. nov., sp. nov, a marine bacterium isolated from seawater of the Mariana Trench.</title>
        <authorList>
            <person name="Zhou S."/>
        </authorList>
    </citation>
    <scope>NUCLEOTIDE SEQUENCE [LARGE SCALE GENOMIC DNA]</scope>
    <source>
        <strain evidence="1 2">OUC007</strain>
    </source>
</reference>
<dbReference type="Pfam" id="PF05013">
    <property type="entry name" value="FGase"/>
    <property type="match status" value="1"/>
</dbReference>
<sequence>MTAPVVEIVEGDSPIILAAPHAGTWVPEPIRARLSPVGQALTDTDWHVDRLYRDLLPGATTVTARFHRYVIDANRDPGGQSLYPGQNTTGLVPEVDFDNQPIWRAGEAPDADEIQARVDRFHAPYHAALAAQIERVRARHGLALLYDCHSIRSQVPFLFDGLLPVFNIGTDDGRTCAPAIQSAATDICEHAAGFSMVVNGRFRGGWTTRHYGRPDAGVHAIQMELAQRAYLTSERPPFAFDPTVAAPLQTVLRDLLRALEAAAQELKP</sequence>
<dbReference type="SUPFAM" id="SSF53187">
    <property type="entry name" value="Zn-dependent exopeptidases"/>
    <property type="match status" value="1"/>
</dbReference>
<evidence type="ECO:0000313" key="2">
    <source>
        <dbReference type="Proteomes" id="UP000251800"/>
    </source>
</evidence>
<dbReference type="EMBL" id="QEQK01000012">
    <property type="protein sequence ID" value="PWN55265.1"/>
    <property type="molecule type" value="Genomic_DNA"/>
</dbReference>
<dbReference type="AlphaFoldDB" id="A0A383XRL1"/>
<dbReference type="RefSeq" id="WP_109721069.1">
    <property type="nucleotide sequence ID" value="NZ_QEQK01000012.1"/>
</dbReference>
<dbReference type="NCBIfam" id="TIGR02017">
    <property type="entry name" value="hutG_amidohyd"/>
    <property type="match status" value="1"/>
</dbReference>
<protein>
    <submittedName>
        <fullName evidence="1">N-formylglutamate deformylase</fullName>
    </submittedName>
</protein>
<name>A0A383XRL1_9GAMM</name>
<dbReference type="Proteomes" id="UP000251800">
    <property type="component" value="Unassembled WGS sequence"/>
</dbReference>
<accession>A0A383XRL1</accession>
<dbReference type="Gene3D" id="3.40.630.40">
    <property type="entry name" value="Zn-dependent exopeptidases"/>
    <property type="match status" value="1"/>
</dbReference>